<evidence type="ECO:0000256" key="11">
    <source>
        <dbReference type="ARBA" id="ARBA00022840"/>
    </source>
</evidence>
<dbReference type="EMBL" id="EQ962654">
    <property type="protein sequence ID" value="EED20143.1"/>
    <property type="molecule type" value="Genomic_DNA"/>
</dbReference>
<dbReference type="InterPro" id="IPR050928">
    <property type="entry name" value="ATP-dep_Zn_Metalloprotease"/>
</dbReference>
<comment type="catalytic activity">
    <reaction evidence="16">
        <text>ATP + H2O = ADP + phosphate + H(+)</text>
        <dbReference type="Rhea" id="RHEA:13065"/>
        <dbReference type="ChEBI" id="CHEBI:15377"/>
        <dbReference type="ChEBI" id="CHEBI:15378"/>
        <dbReference type="ChEBI" id="CHEBI:30616"/>
        <dbReference type="ChEBI" id="CHEBI:43474"/>
        <dbReference type="ChEBI" id="CHEBI:456216"/>
    </reaction>
    <physiologicalReaction direction="left-to-right" evidence="16">
        <dbReference type="Rhea" id="RHEA:13066"/>
    </physiologicalReaction>
</comment>
<dbReference type="InterPro" id="IPR005936">
    <property type="entry name" value="FtsH"/>
</dbReference>
<dbReference type="InParanoid" id="B8M6S3"/>
<keyword evidence="12" id="KW-1133">Transmembrane helix</keyword>
<feature type="compositionally biased region" description="Basic and acidic residues" evidence="17">
    <location>
        <begin position="881"/>
        <end position="896"/>
    </location>
</feature>
<dbReference type="NCBIfam" id="TIGR01241">
    <property type="entry name" value="FtsH_fam"/>
    <property type="match status" value="1"/>
</dbReference>
<keyword evidence="5 19" id="KW-0645">Protease</keyword>
<dbReference type="Gene3D" id="1.10.8.60">
    <property type="match status" value="1"/>
</dbReference>
<dbReference type="InterPro" id="IPR027417">
    <property type="entry name" value="P-loop_NTPase"/>
</dbReference>
<dbReference type="GO" id="GO:0008270">
    <property type="term" value="F:zinc ion binding"/>
    <property type="evidence" value="ECO:0007669"/>
    <property type="project" value="InterPro"/>
</dbReference>
<dbReference type="FunFam" id="3.40.1690.20:FF:000003">
    <property type="entry name" value="Mitochondrial inner membrane AAA protease Yta12, putative"/>
    <property type="match status" value="1"/>
</dbReference>
<dbReference type="GO" id="GO:0034982">
    <property type="term" value="P:mitochondrial protein processing"/>
    <property type="evidence" value="ECO:0007669"/>
    <property type="project" value="TreeGrafter"/>
</dbReference>
<dbReference type="InterPro" id="IPR003593">
    <property type="entry name" value="AAA+_ATPase"/>
</dbReference>
<feature type="region of interest" description="Disordered" evidence="17">
    <location>
        <begin position="49"/>
        <end position="75"/>
    </location>
</feature>
<sequence>MASLLRRPAHIARYSRSATDLFTTSRSIYPHHTRPQLWSLVNARQARSYASINPGGDPKRPDDDKNKKKKVEKSKDEELAEFFESLKKNGPAPKKTFNSVADEKEFLEKSAQFIEQLVHQTGMPPREVQLLRLIQTLLADAKYMPPEMEEFFRKHVDQSQPMTLEDFDKFSRFWIQRLGEDNITATEAEKQSAEEVKALFEKASQEKAEGGFGGWGAQQQKKTGGQQGQKQKDGKDEKNGPKVFEFKFDPSSFIVTSILSYMLYTTFFPGESSRDITWQEFRSNFFDKGLVEKLTVINRSRVRVDLNREAVAGEMPDSPASQRNFHYYFTIGSVDSFERKLEEAHNELGIPTSQRIPVAYVDEVPWLATALSFGPTLLLIGSVFYFSRRAGGGAGGQSSIFGIGKSRARRFNHETDIKIKFADVAGMDEAKMEIMEFVSFLKEAEKFQRLGAKIPRGAILSGPPGTGKTLLAKATAGESGVPFFSVSGSEFVEMFVGVGPSRVRDLFANARKNTPCIIFIDEIDAIGKSRSKQNFGGGNDERESTLNQILTEMDGFNTSEQVVVLAGTNRPDVLDKALMRPGRFDRHITIDRPTMKGREQIFRVHLKKILTKEDMDYLCGRLAALTPGFAGADIANCVNEAALVAAREQAESVKMKHFEQAIERVIGGLEKKSLVLSPEEKRTVAYHEAGHAICGWYLKWADPLLKVSIIPRGQGALGYAQYLPSSENYLMTVNQLMDRMAMTLGGRVSEELHFDTVTSGASDDFNKVTRMASAMVTKFGMSKTIGPLHFEEDQQQLHKPFSEETARNIDLEIRRIVDEAYKRCTDLLTKKKKEVGLVAEELLAKEVLSRDDMVRLLGPRPFPDTGEFTKYFGGGIIAPPEPHEPDESSTGKDGRDQTPLPT</sequence>
<keyword evidence="10" id="KW-0862">Zinc</keyword>
<organism evidence="19 20">
    <name type="scientific">Talaromyces stipitatus (strain ATCC 10500 / CBS 375.48 / QM 6759 / NRRL 1006)</name>
    <name type="common">Penicillium stipitatum</name>
    <dbReference type="NCBI Taxonomy" id="441959"/>
    <lineage>
        <taxon>Eukaryota</taxon>
        <taxon>Fungi</taxon>
        <taxon>Dikarya</taxon>
        <taxon>Ascomycota</taxon>
        <taxon>Pezizomycotina</taxon>
        <taxon>Eurotiomycetes</taxon>
        <taxon>Eurotiomycetidae</taxon>
        <taxon>Eurotiales</taxon>
        <taxon>Trichocomaceae</taxon>
        <taxon>Talaromyces</taxon>
        <taxon>Talaromyces sect. Talaromyces</taxon>
    </lineage>
</organism>
<dbReference type="Pfam" id="PF01434">
    <property type="entry name" value="Peptidase_M41"/>
    <property type="match status" value="1"/>
</dbReference>
<dbReference type="PANTHER" id="PTHR43655:SF2">
    <property type="entry name" value="AFG3 LIKE MATRIX AAA PEPTIDASE SUBUNIT 2, ISOFORM A"/>
    <property type="match status" value="1"/>
</dbReference>
<feature type="region of interest" description="Disordered" evidence="17">
    <location>
        <begin position="873"/>
        <end position="902"/>
    </location>
</feature>
<dbReference type="SMART" id="SM00382">
    <property type="entry name" value="AAA"/>
    <property type="match status" value="1"/>
</dbReference>
<keyword evidence="14" id="KW-0496">Mitochondrion</keyword>
<keyword evidence="15" id="KW-0472">Membrane</keyword>
<dbReference type="InterPro" id="IPR003960">
    <property type="entry name" value="ATPase_AAA_CS"/>
</dbReference>
<dbReference type="HAMAP" id="MF_01458">
    <property type="entry name" value="FtsH"/>
    <property type="match status" value="1"/>
</dbReference>
<dbReference type="STRING" id="441959.B8M6S3"/>
<dbReference type="Pfam" id="PF00004">
    <property type="entry name" value="AAA"/>
    <property type="match status" value="1"/>
</dbReference>
<keyword evidence="13" id="KW-0482">Metalloprotease</keyword>
<dbReference type="InterPro" id="IPR000642">
    <property type="entry name" value="Peptidase_M41"/>
</dbReference>
<evidence type="ECO:0000256" key="5">
    <source>
        <dbReference type="ARBA" id="ARBA00022670"/>
    </source>
</evidence>
<evidence type="ECO:0000256" key="15">
    <source>
        <dbReference type="ARBA" id="ARBA00023136"/>
    </source>
</evidence>
<dbReference type="MEROPS" id="M41.002"/>
<keyword evidence="9" id="KW-0378">Hydrolase</keyword>
<name>B8M6S3_TALSN</name>
<dbReference type="HOGENOM" id="CLU_000688_23_4_1"/>
<dbReference type="PROSITE" id="PS00674">
    <property type="entry name" value="AAA"/>
    <property type="match status" value="1"/>
</dbReference>
<dbReference type="InterPro" id="IPR011546">
    <property type="entry name" value="Pept_M41_FtsH_extracell"/>
</dbReference>
<dbReference type="GO" id="GO:0140567">
    <property type="term" value="F:membrane protein dislocase activity"/>
    <property type="evidence" value="ECO:0007669"/>
    <property type="project" value="EnsemblFungi"/>
</dbReference>
<dbReference type="Pfam" id="PF06480">
    <property type="entry name" value="FtsH_ext"/>
    <property type="match status" value="1"/>
</dbReference>
<dbReference type="GO" id="GO:0030150">
    <property type="term" value="P:protein import into mitochondrial matrix"/>
    <property type="evidence" value="ECO:0007669"/>
    <property type="project" value="EnsemblFungi"/>
</dbReference>
<dbReference type="AlphaFoldDB" id="B8M6S3"/>
<dbReference type="VEuPathDB" id="FungiDB:TSTA_033850"/>
<keyword evidence="6" id="KW-0812">Transmembrane</keyword>
<evidence type="ECO:0000313" key="19">
    <source>
        <dbReference type="EMBL" id="EED20143.1"/>
    </source>
</evidence>
<dbReference type="GO" id="GO:0030163">
    <property type="term" value="P:protein catabolic process"/>
    <property type="evidence" value="ECO:0007669"/>
    <property type="project" value="EnsemblFungi"/>
</dbReference>
<keyword evidence="20" id="KW-1185">Reference proteome</keyword>
<reference evidence="20" key="1">
    <citation type="journal article" date="2015" name="Genome Announc.">
        <title>Genome sequence of the AIDS-associated pathogen Penicillium marneffei (ATCC18224) and its near taxonomic relative Talaromyces stipitatus (ATCC10500).</title>
        <authorList>
            <person name="Nierman W.C."/>
            <person name="Fedorova-Abrams N.D."/>
            <person name="Andrianopoulos A."/>
        </authorList>
    </citation>
    <scope>NUCLEOTIDE SEQUENCE [LARGE SCALE GENOMIC DNA]</scope>
    <source>
        <strain evidence="20">ATCC 10500 / CBS 375.48 / QM 6759 / NRRL 1006</strain>
    </source>
</reference>
<dbReference type="GeneID" id="8097802"/>
<evidence type="ECO:0000256" key="3">
    <source>
        <dbReference type="ARBA" id="ARBA00010044"/>
    </source>
</evidence>
<dbReference type="eggNOG" id="KOG0731">
    <property type="taxonomic scope" value="Eukaryota"/>
</dbReference>
<dbReference type="Proteomes" id="UP000001745">
    <property type="component" value="Unassembled WGS sequence"/>
</dbReference>
<dbReference type="FunFam" id="1.10.8.60:FF:000019">
    <property type="entry name" value="AFG3-like AAA ATPase 2"/>
    <property type="match status" value="1"/>
</dbReference>
<dbReference type="GO" id="GO:0016887">
    <property type="term" value="F:ATP hydrolysis activity"/>
    <property type="evidence" value="ECO:0007669"/>
    <property type="project" value="EnsemblFungi"/>
</dbReference>
<evidence type="ECO:0000256" key="10">
    <source>
        <dbReference type="ARBA" id="ARBA00022833"/>
    </source>
</evidence>
<dbReference type="RefSeq" id="XP_002480577.1">
    <property type="nucleotide sequence ID" value="XM_002480532.1"/>
</dbReference>
<evidence type="ECO:0000256" key="17">
    <source>
        <dbReference type="SAM" id="MobiDB-lite"/>
    </source>
</evidence>
<dbReference type="InterPro" id="IPR037219">
    <property type="entry name" value="Peptidase_M41-like"/>
</dbReference>
<evidence type="ECO:0000256" key="14">
    <source>
        <dbReference type="ARBA" id="ARBA00023128"/>
    </source>
</evidence>
<dbReference type="FunFam" id="1.20.58.760:FF:000003">
    <property type="entry name" value="AFG3-like AAA ATPase 2"/>
    <property type="match status" value="1"/>
</dbReference>
<evidence type="ECO:0000256" key="13">
    <source>
        <dbReference type="ARBA" id="ARBA00023049"/>
    </source>
</evidence>
<dbReference type="GO" id="GO:0097002">
    <property type="term" value="C:mitochondrial inner boundary membrane"/>
    <property type="evidence" value="ECO:0007669"/>
    <property type="project" value="EnsemblFungi"/>
</dbReference>
<evidence type="ECO:0000256" key="6">
    <source>
        <dbReference type="ARBA" id="ARBA00022692"/>
    </source>
</evidence>
<accession>B8M6S3</accession>
<evidence type="ECO:0000256" key="1">
    <source>
        <dbReference type="ARBA" id="ARBA00001947"/>
    </source>
</evidence>
<evidence type="ECO:0000256" key="16">
    <source>
        <dbReference type="ARBA" id="ARBA00048778"/>
    </source>
</evidence>
<dbReference type="GO" id="GO:0065003">
    <property type="term" value="P:protein-containing complex assembly"/>
    <property type="evidence" value="ECO:0007669"/>
    <property type="project" value="EnsemblFungi"/>
</dbReference>
<evidence type="ECO:0000256" key="12">
    <source>
        <dbReference type="ARBA" id="ARBA00022989"/>
    </source>
</evidence>
<evidence type="ECO:0000313" key="20">
    <source>
        <dbReference type="Proteomes" id="UP000001745"/>
    </source>
</evidence>
<dbReference type="GO" id="GO:0004176">
    <property type="term" value="F:ATP-dependent peptidase activity"/>
    <property type="evidence" value="ECO:0007669"/>
    <property type="project" value="InterPro"/>
</dbReference>
<proteinExistence type="inferred from homology"/>
<dbReference type="GO" id="GO:0006465">
    <property type="term" value="P:signal peptide processing"/>
    <property type="evidence" value="ECO:0007669"/>
    <property type="project" value="EnsemblFungi"/>
</dbReference>
<dbReference type="SUPFAM" id="SSF52540">
    <property type="entry name" value="P-loop containing nucleoside triphosphate hydrolases"/>
    <property type="match status" value="1"/>
</dbReference>
<dbReference type="OMA" id="ARQKGNF"/>
<dbReference type="GO" id="GO:0004222">
    <property type="term" value="F:metalloendopeptidase activity"/>
    <property type="evidence" value="ECO:0007669"/>
    <property type="project" value="InterPro"/>
</dbReference>
<dbReference type="Gene3D" id="3.40.50.300">
    <property type="entry name" value="P-loop containing nucleotide triphosphate hydrolases"/>
    <property type="match status" value="1"/>
</dbReference>
<dbReference type="GO" id="GO:0005745">
    <property type="term" value="C:m-AAA complex"/>
    <property type="evidence" value="ECO:0007669"/>
    <property type="project" value="EnsemblFungi"/>
</dbReference>
<dbReference type="FunCoup" id="B8M6S3">
    <property type="interactions" value="690"/>
</dbReference>
<evidence type="ECO:0000256" key="8">
    <source>
        <dbReference type="ARBA" id="ARBA00022741"/>
    </source>
</evidence>
<dbReference type="SUPFAM" id="SSF140990">
    <property type="entry name" value="FtsH protease domain-like"/>
    <property type="match status" value="1"/>
</dbReference>
<dbReference type="GO" id="GO:0005524">
    <property type="term" value="F:ATP binding"/>
    <property type="evidence" value="ECO:0007669"/>
    <property type="project" value="UniProtKB-KW"/>
</dbReference>
<dbReference type="FunFam" id="3.40.50.300:FF:000001">
    <property type="entry name" value="ATP-dependent zinc metalloprotease FtsH"/>
    <property type="match status" value="1"/>
</dbReference>
<evidence type="ECO:0000256" key="4">
    <source>
        <dbReference type="ARBA" id="ARBA00010550"/>
    </source>
</evidence>
<comment type="similarity">
    <text evidence="4">In the N-terminal section; belongs to the AAA ATPase family.</text>
</comment>
<evidence type="ECO:0000256" key="2">
    <source>
        <dbReference type="ARBA" id="ARBA00004225"/>
    </source>
</evidence>
<comment type="subcellular location">
    <subcellularLocation>
        <location evidence="2">Mitochondrion membrane</location>
        <topology evidence="2">Multi-pass membrane protein</topology>
    </subcellularLocation>
</comment>
<keyword evidence="7" id="KW-0479">Metal-binding</keyword>
<dbReference type="OrthoDB" id="1413014at2759"/>
<dbReference type="PANTHER" id="PTHR43655">
    <property type="entry name" value="ATP-DEPENDENT PROTEASE"/>
    <property type="match status" value="1"/>
</dbReference>
<feature type="region of interest" description="Disordered" evidence="17">
    <location>
        <begin position="209"/>
        <end position="242"/>
    </location>
</feature>
<feature type="domain" description="AAA+ ATPase" evidence="18">
    <location>
        <begin position="454"/>
        <end position="594"/>
    </location>
</feature>
<evidence type="ECO:0000256" key="9">
    <source>
        <dbReference type="ARBA" id="ARBA00022801"/>
    </source>
</evidence>
<comment type="cofactor">
    <cofactor evidence="1">
        <name>Zn(2+)</name>
        <dbReference type="ChEBI" id="CHEBI:29105"/>
    </cofactor>
</comment>
<protein>
    <submittedName>
        <fullName evidence="19">Mitochondrial inner membrane AAA protease Yta12, putative</fullName>
    </submittedName>
</protein>
<dbReference type="InterPro" id="IPR003959">
    <property type="entry name" value="ATPase_AAA_core"/>
</dbReference>
<feature type="compositionally biased region" description="Basic and acidic residues" evidence="17">
    <location>
        <begin position="230"/>
        <end position="242"/>
    </location>
</feature>
<dbReference type="PhylomeDB" id="B8M6S3"/>
<dbReference type="InterPro" id="IPR041569">
    <property type="entry name" value="AAA_lid_3"/>
</dbReference>
<dbReference type="Gene3D" id="3.40.1690.20">
    <property type="match status" value="1"/>
</dbReference>
<gene>
    <name evidence="19" type="ORF">TSTA_033850</name>
</gene>
<keyword evidence="8" id="KW-0547">Nucleotide-binding</keyword>
<dbReference type="CDD" id="cd19501">
    <property type="entry name" value="RecA-like_FtsH"/>
    <property type="match status" value="1"/>
</dbReference>
<comment type="similarity">
    <text evidence="3">In the C-terminal section; belongs to the peptidase M41 family.</text>
</comment>
<feature type="compositionally biased region" description="Basic and acidic residues" evidence="17">
    <location>
        <begin position="57"/>
        <end position="66"/>
    </location>
</feature>
<evidence type="ECO:0000256" key="7">
    <source>
        <dbReference type="ARBA" id="ARBA00022723"/>
    </source>
</evidence>
<evidence type="ECO:0000259" key="18">
    <source>
        <dbReference type="SMART" id="SM00382"/>
    </source>
</evidence>
<dbReference type="Gene3D" id="1.20.58.760">
    <property type="entry name" value="Peptidase M41"/>
    <property type="match status" value="1"/>
</dbReference>
<dbReference type="Pfam" id="PF17862">
    <property type="entry name" value="AAA_lid_3"/>
    <property type="match status" value="1"/>
</dbReference>
<keyword evidence="11" id="KW-0067">ATP-binding</keyword>